<dbReference type="AlphaFoldDB" id="A0A923T8A8"/>
<evidence type="ECO:0000256" key="1">
    <source>
        <dbReference type="SAM" id="SignalP"/>
    </source>
</evidence>
<feature type="signal peptide" evidence="1">
    <location>
        <begin position="1"/>
        <end position="21"/>
    </location>
</feature>
<sequence length="79" mass="7958">MSFKSIFLSLTFVMASAVSFAGHEVEVAPQPVAITTTVACTLTGSFSTGGTTVNVSVTAETCGAAARTLASIADALDQQ</sequence>
<organism evidence="2 3">
    <name type="scientific">Neolewinella lacunae</name>
    <dbReference type="NCBI Taxonomy" id="1517758"/>
    <lineage>
        <taxon>Bacteria</taxon>
        <taxon>Pseudomonadati</taxon>
        <taxon>Bacteroidota</taxon>
        <taxon>Saprospiria</taxon>
        <taxon>Saprospirales</taxon>
        <taxon>Lewinellaceae</taxon>
        <taxon>Neolewinella</taxon>
    </lineage>
</organism>
<keyword evidence="3" id="KW-1185">Reference proteome</keyword>
<name>A0A923T8A8_9BACT</name>
<protein>
    <submittedName>
        <fullName evidence="2">Uncharacterized protein</fullName>
    </submittedName>
</protein>
<dbReference type="RefSeq" id="WP_187465847.1">
    <property type="nucleotide sequence ID" value="NZ_JACSIT010000076.1"/>
</dbReference>
<comment type="caution">
    <text evidence="2">The sequence shown here is derived from an EMBL/GenBank/DDBJ whole genome shotgun (WGS) entry which is preliminary data.</text>
</comment>
<feature type="chain" id="PRO_5037204045" evidence="1">
    <location>
        <begin position="22"/>
        <end position="79"/>
    </location>
</feature>
<accession>A0A923T8A8</accession>
<reference evidence="2" key="1">
    <citation type="submission" date="2020-08" db="EMBL/GenBank/DDBJ databases">
        <title>Lewinella bacteria from marine environments.</title>
        <authorList>
            <person name="Zhong Y."/>
        </authorList>
    </citation>
    <scope>NUCLEOTIDE SEQUENCE</scope>
    <source>
        <strain evidence="2">KCTC 42187</strain>
    </source>
</reference>
<keyword evidence="1" id="KW-0732">Signal</keyword>
<dbReference type="Proteomes" id="UP000650081">
    <property type="component" value="Unassembled WGS sequence"/>
</dbReference>
<evidence type="ECO:0000313" key="3">
    <source>
        <dbReference type="Proteomes" id="UP000650081"/>
    </source>
</evidence>
<dbReference type="EMBL" id="JACSIT010000076">
    <property type="protein sequence ID" value="MBC6993748.1"/>
    <property type="molecule type" value="Genomic_DNA"/>
</dbReference>
<evidence type="ECO:0000313" key="2">
    <source>
        <dbReference type="EMBL" id="MBC6993748.1"/>
    </source>
</evidence>
<proteinExistence type="predicted"/>
<gene>
    <name evidence="2" type="ORF">H9S92_06225</name>
</gene>